<comment type="caution">
    <text evidence="2">The sequence shown here is derived from an EMBL/GenBank/DDBJ whole genome shotgun (WGS) entry which is preliminary data.</text>
</comment>
<organism evidence="2 3">
    <name type="scientific">Adlercreutzia caecimuris</name>
    <dbReference type="NCBI Taxonomy" id="671266"/>
    <lineage>
        <taxon>Bacteria</taxon>
        <taxon>Bacillati</taxon>
        <taxon>Actinomycetota</taxon>
        <taxon>Coriobacteriia</taxon>
        <taxon>Eggerthellales</taxon>
        <taxon>Eggerthellaceae</taxon>
        <taxon>Adlercreutzia</taxon>
    </lineage>
</organism>
<evidence type="ECO:0000313" key="2">
    <source>
        <dbReference type="EMBL" id="THG36550.1"/>
    </source>
</evidence>
<keyword evidence="1" id="KW-0812">Transmembrane</keyword>
<proteinExistence type="predicted"/>
<sequence>MERYFGTYQTFRTASRQEAAALLGSDNLVGDEYTIDCVLEEGEHKAWMVNRFGAHVGYFDPGFSRELSLKKAQDMTLVAVLSFVAFSEQPEPGEYWGQAAVLGYTPREKAVFEPFVQGIANLMGKGIRPQVDFEGRAVDQIIESRGQWLPGNREPMPEKRKGMAILKRKRSFTDGLVEQGRKGNKGCYFLSWALMLGLVALIVFGLKTCGVF</sequence>
<gene>
    <name evidence="2" type="ORF">E5986_09460</name>
</gene>
<dbReference type="EMBL" id="SSTJ01000014">
    <property type="protein sequence ID" value="THG36550.1"/>
    <property type="molecule type" value="Genomic_DNA"/>
</dbReference>
<feature type="transmembrane region" description="Helical" evidence="1">
    <location>
        <begin position="187"/>
        <end position="206"/>
    </location>
</feature>
<dbReference type="AlphaFoldDB" id="A0A4S4FZI7"/>
<protein>
    <submittedName>
        <fullName evidence="2">Uncharacterized protein</fullName>
    </submittedName>
</protein>
<accession>A0A4S4FZI7</accession>
<evidence type="ECO:0000313" key="3">
    <source>
        <dbReference type="Proteomes" id="UP000308978"/>
    </source>
</evidence>
<keyword evidence="1" id="KW-0472">Membrane</keyword>
<reference evidence="2 3" key="1">
    <citation type="submission" date="2019-04" db="EMBL/GenBank/DDBJ databases">
        <title>Microbes associate with the intestines of laboratory mice.</title>
        <authorList>
            <person name="Navarre W."/>
            <person name="Wong E."/>
            <person name="Huang K.C."/>
            <person name="Tropini C."/>
            <person name="Ng K."/>
            <person name="Yu B."/>
        </authorList>
    </citation>
    <scope>NUCLEOTIDE SEQUENCE [LARGE SCALE GENOMIC DNA]</scope>
    <source>
        <strain evidence="2 3">NM80_B27</strain>
    </source>
</reference>
<name>A0A4S4FZI7_9ACTN</name>
<dbReference type="Proteomes" id="UP000308978">
    <property type="component" value="Unassembled WGS sequence"/>
</dbReference>
<dbReference type="RefSeq" id="WP_136435382.1">
    <property type="nucleotide sequence ID" value="NZ_SSTJ01000014.1"/>
</dbReference>
<keyword evidence="1" id="KW-1133">Transmembrane helix</keyword>
<evidence type="ECO:0000256" key="1">
    <source>
        <dbReference type="SAM" id="Phobius"/>
    </source>
</evidence>